<protein>
    <submittedName>
        <fullName evidence="2">Uncharacterized protein</fullName>
    </submittedName>
</protein>
<evidence type="ECO:0000313" key="3">
    <source>
        <dbReference type="Proteomes" id="UP000237438"/>
    </source>
</evidence>
<sequence length="105" mass="11908">MSYYSSPRYNTTDSSSPSNRNLKHTRDDNNPSSSSQKTQGQQSKDKDLSDSSYSSSSSDDDDNDKNCPLTYMKHEDYATLHKRREAAVILDNPELLLMYSSARND</sequence>
<name>A0A2S4PWG5_9PEZI</name>
<feature type="region of interest" description="Disordered" evidence="1">
    <location>
        <begin position="1"/>
        <end position="69"/>
    </location>
</feature>
<dbReference type="Proteomes" id="UP000237438">
    <property type="component" value="Unassembled WGS sequence"/>
</dbReference>
<organism evidence="2 3">
    <name type="scientific">Erysiphe pulchra</name>
    <dbReference type="NCBI Taxonomy" id="225359"/>
    <lineage>
        <taxon>Eukaryota</taxon>
        <taxon>Fungi</taxon>
        <taxon>Dikarya</taxon>
        <taxon>Ascomycota</taxon>
        <taxon>Pezizomycotina</taxon>
        <taxon>Leotiomycetes</taxon>
        <taxon>Erysiphales</taxon>
        <taxon>Erysiphaceae</taxon>
        <taxon>Erysiphe</taxon>
    </lineage>
</organism>
<keyword evidence="3" id="KW-1185">Reference proteome</keyword>
<dbReference type="EMBL" id="PEDP01000341">
    <property type="protein sequence ID" value="POS86390.1"/>
    <property type="molecule type" value="Genomic_DNA"/>
</dbReference>
<reference evidence="2 3" key="1">
    <citation type="submission" date="2017-10" db="EMBL/GenBank/DDBJ databases">
        <title>Development of genomic resources for the powdery mildew, Erysiphe pulchra.</title>
        <authorList>
            <person name="Wadl P.A."/>
            <person name="Mack B.M."/>
            <person name="Moore G."/>
            <person name="Beltz S.B."/>
        </authorList>
    </citation>
    <scope>NUCLEOTIDE SEQUENCE [LARGE SCALE GENOMIC DNA]</scope>
    <source>
        <strain evidence="2">Cflorida</strain>
    </source>
</reference>
<feature type="non-terminal residue" evidence="2">
    <location>
        <position position="105"/>
    </location>
</feature>
<dbReference type="OrthoDB" id="5372011at2759"/>
<feature type="compositionally biased region" description="Low complexity" evidence="1">
    <location>
        <begin position="32"/>
        <end position="42"/>
    </location>
</feature>
<comment type="caution">
    <text evidence="2">The sequence shown here is derived from an EMBL/GenBank/DDBJ whole genome shotgun (WGS) entry which is preliminary data.</text>
</comment>
<gene>
    <name evidence="2" type="ORF">EPUL_001384</name>
</gene>
<feature type="compositionally biased region" description="Polar residues" evidence="1">
    <location>
        <begin position="1"/>
        <end position="20"/>
    </location>
</feature>
<evidence type="ECO:0000256" key="1">
    <source>
        <dbReference type="SAM" id="MobiDB-lite"/>
    </source>
</evidence>
<dbReference type="AlphaFoldDB" id="A0A2S4PWG5"/>
<proteinExistence type="predicted"/>
<evidence type="ECO:0000313" key="2">
    <source>
        <dbReference type="EMBL" id="POS86390.1"/>
    </source>
</evidence>
<accession>A0A2S4PWG5</accession>